<accession>A0A328WTS5</accession>
<dbReference type="AlphaFoldDB" id="A0A328WTS5"/>
<dbReference type="NCBIfam" id="TIGR04127">
    <property type="entry name" value="flavo_near_exo"/>
    <property type="match status" value="1"/>
</dbReference>
<feature type="transmembrane region" description="Helical" evidence="1">
    <location>
        <begin position="56"/>
        <end position="81"/>
    </location>
</feature>
<gene>
    <name evidence="2" type="ORF">B0I10_107136</name>
</gene>
<dbReference type="Proteomes" id="UP000249518">
    <property type="component" value="Unassembled WGS sequence"/>
</dbReference>
<keyword evidence="1" id="KW-0812">Transmembrane</keyword>
<keyword evidence="3" id="KW-1185">Reference proteome</keyword>
<keyword evidence="1" id="KW-0472">Membrane</keyword>
<name>A0A328WTS5_9FLAO</name>
<reference evidence="2 3" key="1">
    <citation type="submission" date="2018-06" db="EMBL/GenBank/DDBJ databases">
        <title>Genomic Encyclopedia of Type Strains, Phase III (KMG-III): the genomes of soil and plant-associated and newly described type strains.</title>
        <authorList>
            <person name="Whitman W."/>
        </authorList>
    </citation>
    <scope>NUCLEOTIDE SEQUENCE [LARGE SCALE GENOMIC DNA]</scope>
    <source>
        <strain evidence="2 3">CGMCC 1.12504</strain>
    </source>
</reference>
<dbReference type="InterPro" id="IPR026414">
    <property type="entry name" value="ExosoTase_F-assoc_memb"/>
</dbReference>
<evidence type="ECO:0000313" key="2">
    <source>
        <dbReference type="EMBL" id="RAR47857.1"/>
    </source>
</evidence>
<proteinExistence type="predicted"/>
<comment type="caution">
    <text evidence="2">The sequence shown here is derived from an EMBL/GenBank/DDBJ whole genome shotgun (WGS) entry which is preliminary data.</text>
</comment>
<feature type="transmembrane region" description="Helical" evidence="1">
    <location>
        <begin position="12"/>
        <end position="28"/>
    </location>
</feature>
<dbReference type="EMBL" id="QLSV01000007">
    <property type="protein sequence ID" value="RAR47857.1"/>
    <property type="molecule type" value="Genomic_DNA"/>
</dbReference>
<evidence type="ECO:0000256" key="1">
    <source>
        <dbReference type="SAM" id="Phobius"/>
    </source>
</evidence>
<protein>
    <submittedName>
        <fullName evidence="2">Exosortase F-associated protein</fullName>
    </submittedName>
</protein>
<sequence length="147" mass="17599">MQFKKKTKPLDVFMIALCVLVLALIRFFEKTLFYDPFLSYFKNDYLNLPFPDFNGIWLFFSLLFRYILNASLSIAIIYFLFKDVSLTKFASALYLALFLTLILMFFGIVFILDENSNFLLFYVRRFIIQPLFLVLFVPAFYFQKRQS</sequence>
<feature type="transmembrane region" description="Helical" evidence="1">
    <location>
        <begin position="118"/>
        <end position="142"/>
    </location>
</feature>
<keyword evidence="1" id="KW-1133">Transmembrane helix</keyword>
<organism evidence="2 3">
    <name type="scientific">Flavobacterium lacus</name>
    <dbReference type="NCBI Taxonomy" id="1353778"/>
    <lineage>
        <taxon>Bacteria</taxon>
        <taxon>Pseudomonadati</taxon>
        <taxon>Bacteroidota</taxon>
        <taxon>Flavobacteriia</taxon>
        <taxon>Flavobacteriales</taxon>
        <taxon>Flavobacteriaceae</taxon>
        <taxon>Flavobacterium</taxon>
    </lineage>
</organism>
<feature type="transmembrane region" description="Helical" evidence="1">
    <location>
        <begin position="93"/>
        <end position="112"/>
    </location>
</feature>
<evidence type="ECO:0000313" key="3">
    <source>
        <dbReference type="Proteomes" id="UP000249518"/>
    </source>
</evidence>